<dbReference type="InterPro" id="IPR032675">
    <property type="entry name" value="LRR_dom_sf"/>
</dbReference>
<dbReference type="SMART" id="SM00367">
    <property type="entry name" value="LRR_CC"/>
    <property type="match status" value="4"/>
</dbReference>
<feature type="region of interest" description="Disordered" evidence="3">
    <location>
        <begin position="179"/>
        <end position="216"/>
    </location>
</feature>
<feature type="compositionally biased region" description="Basic residues" evidence="3">
    <location>
        <begin position="140"/>
        <end position="155"/>
    </location>
</feature>
<evidence type="ECO:0000259" key="4">
    <source>
        <dbReference type="Pfam" id="PF12937"/>
    </source>
</evidence>
<feature type="region of interest" description="Disordered" evidence="3">
    <location>
        <begin position="1"/>
        <end position="155"/>
    </location>
</feature>
<feature type="compositionally biased region" description="Polar residues" evidence="3">
    <location>
        <begin position="11"/>
        <end position="25"/>
    </location>
</feature>
<dbReference type="GO" id="GO:0031146">
    <property type="term" value="P:SCF-dependent proteasomal ubiquitin-dependent protein catabolic process"/>
    <property type="evidence" value="ECO:0007669"/>
    <property type="project" value="TreeGrafter"/>
</dbReference>
<dbReference type="InterPro" id="IPR047922">
    <property type="entry name" value="FBXL6_F-box"/>
</dbReference>
<dbReference type="EMBL" id="OX395132">
    <property type="protein sequence ID" value="CAI5778790.1"/>
    <property type="molecule type" value="Genomic_DNA"/>
</dbReference>
<dbReference type="CDD" id="cd22119">
    <property type="entry name" value="F-box_FBXL6"/>
    <property type="match status" value="1"/>
</dbReference>
<proteinExistence type="predicted"/>
<keyword evidence="1" id="KW-0433">Leucine-rich repeat</keyword>
<evidence type="ECO:0000256" key="3">
    <source>
        <dbReference type="SAM" id="MobiDB-lite"/>
    </source>
</evidence>
<gene>
    <name evidence="5" type="ORF">PODLI_1B001725</name>
</gene>
<dbReference type="Gene3D" id="3.80.10.10">
    <property type="entry name" value="Ribonuclease Inhibitor"/>
    <property type="match status" value="3"/>
</dbReference>
<dbReference type="InterPro" id="IPR006553">
    <property type="entry name" value="Leu-rich_rpt_Cys-con_subtyp"/>
</dbReference>
<reference evidence="5" key="1">
    <citation type="submission" date="2022-12" db="EMBL/GenBank/DDBJ databases">
        <authorList>
            <person name="Alioto T."/>
            <person name="Alioto T."/>
            <person name="Gomez Garrido J."/>
        </authorList>
    </citation>
    <scope>NUCLEOTIDE SEQUENCE</scope>
</reference>
<feature type="compositionally biased region" description="Basic residues" evidence="3">
    <location>
        <begin position="180"/>
        <end position="211"/>
    </location>
</feature>
<organism evidence="5 6">
    <name type="scientific">Podarcis lilfordi</name>
    <name type="common">Lilford's wall lizard</name>
    <dbReference type="NCBI Taxonomy" id="74358"/>
    <lineage>
        <taxon>Eukaryota</taxon>
        <taxon>Metazoa</taxon>
        <taxon>Chordata</taxon>
        <taxon>Craniata</taxon>
        <taxon>Vertebrata</taxon>
        <taxon>Euteleostomi</taxon>
        <taxon>Lepidosauria</taxon>
        <taxon>Squamata</taxon>
        <taxon>Bifurcata</taxon>
        <taxon>Unidentata</taxon>
        <taxon>Episquamata</taxon>
        <taxon>Laterata</taxon>
        <taxon>Lacertibaenia</taxon>
        <taxon>Lacertidae</taxon>
        <taxon>Podarcis</taxon>
    </lineage>
</organism>
<name>A0AA35KIG7_9SAUR</name>
<dbReference type="FunFam" id="1.20.1280.50:FF:000035">
    <property type="entry name" value="F-box/LRR-repeat protein 6 isoform X2"/>
    <property type="match status" value="1"/>
</dbReference>
<evidence type="ECO:0000256" key="2">
    <source>
        <dbReference type="ARBA" id="ARBA00022786"/>
    </source>
</evidence>
<dbReference type="SUPFAM" id="SSF52047">
    <property type="entry name" value="RNI-like"/>
    <property type="match status" value="1"/>
</dbReference>
<evidence type="ECO:0000256" key="1">
    <source>
        <dbReference type="ARBA" id="ARBA00022614"/>
    </source>
</evidence>
<keyword evidence="2" id="KW-0833">Ubl conjugation pathway</keyword>
<dbReference type="PANTHER" id="PTHR13318">
    <property type="entry name" value="PARTNER OF PAIRED, ISOFORM B-RELATED"/>
    <property type="match status" value="1"/>
</dbReference>
<feature type="compositionally biased region" description="Pro residues" evidence="3">
    <location>
        <begin position="54"/>
        <end position="69"/>
    </location>
</feature>
<dbReference type="Proteomes" id="UP001178461">
    <property type="component" value="Chromosome 7"/>
</dbReference>
<keyword evidence="6" id="KW-1185">Reference proteome</keyword>
<dbReference type="FunFam" id="3.80.10.10:FF:000487">
    <property type="entry name" value="F-box and leucine-rich repeat protein 6"/>
    <property type="match status" value="1"/>
</dbReference>
<accession>A0AA35KIG7</accession>
<evidence type="ECO:0000313" key="5">
    <source>
        <dbReference type="EMBL" id="CAI5778790.1"/>
    </source>
</evidence>
<dbReference type="GO" id="GO:0019005">
    <property type="term" value="C:SCF ubiquitin ligase complex"/>
    <property type="evidence" value="ECO:0007669"/>
    <property type="project" value="InterPro"/>
</dbReference>
<dbReference type="AlphaFoldDB" id="A0AA35KIG7"/>
<dbReference type="SUPFAM" id="SSF81383">
    <property type="entry name" value="F-box domain"/>
    <property type="match status" value="1"/>
</dbReference>
<evidence type="ECO:0000313" key="6">
    <source>
        <dbReference type="Proteomes" id="UP001178461"/>
    </source>
</evidence>
<dbReference type="Pfam" id="PF12937">
    <property type="entry name" value="F-box-like"/>
    <property type="match status" value="1"/>
</dbReference>
<protein>
    <submittedName>
        <fullName evidence="5">F-box/LRR-repeat LRR-repeat 6</fullName>
    </submittedName>
</protein>
<sequence length="681" mass="74273">MTSRGPGLPESQDSPRLQGVSSQAGVSRPEGSSPRSRATHVLPAALAATGTQPEAPPPPEAPPLPPGAPPRLRGRAGSPAGQEEFTGHPLMIINETASMDEKPGGSELSPGMPPSSLRRVPRKRGAEVSGKAGLASQVPAKKKKKAARKAPRRVAPHYLVHETDNDMLLIVSNVEEARQRPLRKVPKKKGKQKQQKKRLKKQALPHGRKRVKGETLANRHVAAEDLGGEESKALPLSTQPATGSSWGECLPVEILVQIFHHVVASEGSVPFLCRVARVCRLWYGAASNPVLWQKVTVGHCWVAPGQKHSVLEKKVLDTMGWLVANRFSHLRDFALCHWKSHVPFVLKAIGKSCPLLASLKLSHCRGVTTESLCTLAGCCLQLESLNLQNSQVDPSAVVSFLEAAGSRIRHLWLTYSSRLNAIFSVLLNGSCPELQLLEVNTEIEQSTQHFQLPIEQLQVACPQLQVLRLLNLICYPKPIPRAAPTSPGFPQLQELCLATTSFSFVDDSMLKRILCTSSRLRVLDLRGCFRVTPKGLELLPCPDLEQLYLGLYCSASHLHLPLQGSPLITWKWNHSLRELDLTGQSFSESDLEQAMAAFTQGDSARGEPVLRSLNLTGTKASLHTVSTLIASCPALSYLNLSSCRHLPRGMKKVYRGYAEIRQCLQQLLTSSEEPATPGDAS</sequence>
<dbReference type="InterPro" id="IPR036047">
    <property type="entry name" value="F-box-like_dom_sf"/>
</dbReference>
<feature type="domain" description="F-box" evidence="4">
    <location>
        <begin position="249"/>
        <end position="295"/>
    </location>
</feature>
<dbReference type="InterPro" id="IPR001810">
    <property type="entry name" value="F-box_dom"/>
</dbReference>